<dbReference type="SUPFAM" id="SSF103054">
    <property type="entry name" value="General secretion pathway protein M, EpsM"/>
    <property type="match status" value="1"/>
</dbReference>
<dbReference type="AlphaFoldDB" id="A0A062UK80"/>
<gene>
    <name evidence="10" type="ORF">HY30_13775</name>
</gene>
<keyword evidence="11" id="KW-1185">Reference proteome</keyword>
<evidence type="ECO:0000256" key="3">
    <source>
        <dbReference type="ARBA" id="ARBA00022448"/>
    </source>
</evidence>
<dbReference type="Gene3D" id="3.30.1360.100">
    <property type="entry name" value="General secretion pathway protein M, EpsM"/>
    <property type="match status" value="1"/>
</dbReference>
<evidence type="ECO:0000256" key="6">
    <source>
        <dbReference type="ARBA" id="ARBA00022692"/>
    </source>
</evidence>
<evidence type="ECO:0000256" key="5">
    <source>
        <dbReference type="ARBA" id="ARBA00022519"/>
    </source>
</evidence>
<dbReference type="GO" id="GO:0015628">
    <property type="term" value="P:protein secretion by the type II secretion system"/>
    <property type="evidence" value="ECO:0007669"/>
    <property type="project" value="InterPro"/>
</dbReference>
<comment type="similarity">
    <text evidence="2">Belongs to the GSP M family.</text>
</comment>
<evidence type="ECO:0008006" key="12">
    <source>
        <dbReference type="Google" id="ProtNLM"/>
    </source>
</evidence>
<evidence type="ECO:0000313" key="11">
    <source>
        <dbReference type="Proteomes" id="UP000027190"/>
    </source>
</evidence>
<evidence type="ECO:0000256" key="9">
    <source>
        <dbReference type="ARBA" id="ARBA00023136"/>
    </source>
</evidence>
<dbReference type="OrthoDB" id="7632029at2"/>
<evidence type="ECO:0000256" key="1">
    <source>
        <dbReference type="ARBA" id="ARBA00004377"/>
    </source>
</evidence>
<keyword evidence="4" id="KW-1003">Cell membrane</keyword>
<dbReference type="Proteomes" id="UP000027190">
    <property type="component" value="Unassembled WGS sequence"/>
</dbReference>
<evidence type="ECO:0000256" key="8">
    <source>
        <dbReference type="ARBA" id="ARBA00022989"/>
    </source>
</evidence>
<keyword evidence="5" id="KW-0997">Cell inner membrane</keyword>
<protein>
    <recommendedName>
        <fullName evidence="12">Type II secretion system protein M</fullName>
    </recommendedName>
</protein>
<sequence length="152" mass="16731">MTAWWRTKSTRDQWLLASAVGLLVVVTWWTLVWSPLQTARADTITRIARIESARSTLSALPVEIGLPSAGGVHTSSLREIVSATASARKLPIQRIEQSANQVVVEFELADFAPLMSWLETLSRDHSIRVIDAEISRLPEPGTVSAQMTLEGP</sequence>
<organism evidence="10 11">
    <name type="scientific">Hyphomonas chukchiensis</name>
    <dbReference type="NCBI Taxonomy" id="1280947"/>
    <lineage>
        <taxon>Bacteria</taxon>
        <taxon>Pseudomonadati</taxon>
        <taxon>Pseudomonadota</taxon>
        <taxon>Alphaproteobacteria</taxon>
        <taxon>Hyphomonadales</taxon>
        <taxon>Hyphomonadaceae</taxon>
        <taxon>Hyphomonas</taxon>
    </lineage>
</organism>
<dbReference type="STRING" id="1280947.HY30_13775"/>
<dbReference type="InterPro" id="IPR007690">
    <property type="entry name" value="T2SS_GspM"/>
</dbReference>
<dbReference type="Pfam" id="PF04612">
    <property type="entry name" value="T2SSM"/>
    <property type="match status" value="1"/>
</dbReference>
<name>A0A062UK80_9PROT</name>
<reference evidence="10 11" key="1">
    <citation type="journal article" date="2014" name="Antonie Van Leeuwenhoek">
        <title>Hyphomonas beringensis sp. nov. and Hyphomonas chukchiensis sp. nov., isolated from surface seawater of the Bering Sea and Chukchi Sea.</title>
        <authorList>
            <person name="Li C."/>
            <person name="Lai Q."/>
            <person name="Li G."/>
            <person name="Dong C."/>
            <person name="Wang J."/>
            <person name="Liao Y."/>
            <person name="Shao Z."/>
        </authorList>
    </citation>
    <scope>NUCLEOTIDE SEQUENCE [LARGE SCALE GENOMIC DNA]</scope>
    <source>
        <strain evidence="10 11">BH-BN04-4</strain>
    </source>
</reference>
<dbReference type="GO" id="GO:0015627">
    <property type="term" value="C:type II protein secretion system complex"/>
    <property type="evidence" value="ECO:0007669"/>
    <property type="project" value="InterPro"/>
</dbReference>
<accession>A0A062UK80</accession>
<keyword evidence="6" id="KW-0812">Transmembrane</keyword>
<keyword evidence="3" id="KW-0813">Transport</keyword>
<keyword evidence="9" id="KW-0472">Membrane</keyword>
<dbReference type="eggNOG" id="COG3149">
    <property type="taxonomic scope" value="Bacteria"/>
</dbReference>
<dbReference type="InterPro" id="IPR023229">
    <property type="entry name" value="T2SS_M_periplasmic_sf"/>
</dbReference>
<keyword evidence="8" id="KW-1133">Transmembrane helix</keyword>
<comment type="caution">
    <text evidence="10">The sequence shown here is derived from an EMBL/GenBank/DDBJ whole genome shotgun (WGS) entry which is preliminary data.</text>
</comment>
<dbReference type="RefSeq" id="WP_051614891.1">
    <property type="nucleotide sequence ID" value="NZ_AWFG01000013.1"/>
</dbReference>
<evidence type="ECO:0000256" key="7">
    <source>
        <dbReference type="ARBA" id="ARBA00022927"/>
    </source>
</evidence>
<comment type="subcellular location">
    <subcellularLocation>
        <location evidence="1">Cell inner membrane</location>
        <topology evidence="1">Single-pass membrane protein</topology>
    </subcellularLocation>
</comment>
<proteinExistence type="inferred from homology"/>
<evidence type="ECO:0000256" key="4">
    <source>
        <dbReference type="ARBA" id="ARBA00022475"/>
    </source>
</evidence>
<dbReference type="GO" id="GO:0005886">
    <property type="term" value="C:plasma membrane"/>
    <property type="evidence" value="ECO:0007669"/>
    <property type="project" value="UniProtKB-SubCell"/>
</dbReference>
<dbReference type="EMBL" id="AWFG01000013">
    <property type="protein sequence ID" value="KCZ59669.1"/>
    <property type="molecule type" value="Genomic_DNA"/>
</dbReference>
<keyword evidence="7" id="KW-0653">Protein transport</keyword>
<evidence type="ECO:0000313" key="10">
    <source>
        <dbReference type="EMBL" id="KCZ59669.1"/>
    </source>
</evidence>
<evidence type="ECO:0000256" key="2">
    <source>
        <dbReference type="ARBA" id="ARBA00010637"/>
    </source>
</evidence>